<dbReference type="Proteomes" id="UP001281761">
    <property type="component" value="Unassembled WGS sequence"/>
</dbReference>
<reference evidence="1 2" key="1">
    <citation type="journal article" date="2022" name="bioRxiv">
        <title>Genomics of Preaxostyla Flagellates Illuminates Evolutionary Transitions and the Path Towards Mitochondrial Loss.</title>
        <authorList>
            <person name="Novak L.V.F."/>
            <person name="Treitli S.C."/>
            <person name="Pyrih J."/>
            <person name="Halakuc P."/>
            <person name="Pipaliya S.V."/>
            <person name="Vacek V."/>
            <person name="Brzon O."/>
            <person name="Soukal P."/>
            <person name="Eme L."/>
            <person name="Dacks J.B."/>
            <person name="Karnkowska A."/>
            <person name="Elias M."/>
            <person name="Hampl V."/>
        </authorList>
    </citation>
    <scope>NUCLEOTIDE SEQUENCE [LARGE SCALE GENOMIC DNA]</scope>
    <source>
        <strain evidence="1">NAU3</strain>
        <tissue evidence="1">Gut</tissue>
    </source>
</reference>
<proteinExistence type="predicted"/>
<keyword evidence="2" id="KW-1185">Reference proteome</keyword>
<comment type="caution">
    <text evidence="1">The sequence shown here is derived from an EMBL/GenBank/DDBJ whole genome shotgun (WGS) entry which is preliminary data.</text>
</comment>
<organism evidence="1 2">
    <name type="scientific">Blattamonas nauphoetae</name>
    <dbReference type="NCBI Taxonomy" id="2049346"/>
    <lineage>
        <taxon>Eukaryota</taxon>
        <taxon>Metamonada</taxon>
        <taxon>Preaxostyla</taxon>
        <taxon>Oxymonadida</taxon>
        <taxon>Blattamonas</taxon>
    </lineage>
</organism>
<sequence>MHVALTIPSCLTFFENNRTLWYFLFNMNDLQRGWNKTWGEARQMWKTVHRMLRMEGIEDVIEERLRNDKSQSISQFIVAYSIHWSNLLGMNLPLRQVDSGTVACHLIKISLDAHPTSTLVSNFIDDVAMPRVTHRRDTDTGVEATKGIEDTSLWEHAESLFVFDGHGMDWNGEEDMLNDLWQL</sequence>
<gene>
    <name evidence="1" type="ORF">BLNAU_16197</name>
</gene>
<name>A0ABQ9XBT8_9EUKA</name>
<accession>A0ABQ9XBT8</accession>
<protein>
    <submittedName>
        <fullName evidence="1">Uncharacterized protein</fullName>
    </submittedName>
</protein>
<evidence type="ECO:0000313" key="2">
    <source>
        <dbReference type="Proteomes" id="UP001281761"/>
    </source>
</evidence>
<dbReference type="EMBL" id="JARBJD010000167">
    <property type="protein sequence ID" value="KAK2948854.1"/>
    <property type="molecule type" value="Genomic_DNA"/>
</dbReference>
<evidence type="ECO:0000313" key="1">
    <source>
        <dbReference type="EMBL" id="KAK2948854.1"/>
    </source>
</evidence>